<dbReference type="PROSITE" id="PS51644">
    <property type="entry name" value="HTH_OST"/>
    <property type="match status" value="1"/>
</dbReference>
<dbReference type="InterPro" id="IPR025605">
    <property type="entry name" value="OST-HTH/LOTUS_dom"/>
</dbReference>
<dbReference type="PANTHER" id="PTHR35811">
    <property type="entry name" value="SLR1870 PROTEIN"/>
    <property type="match status" value="1"/>
</dbReference>
<name>A0A8J5TRE4_FUSOX</name>
<dbReference type="EMBL" id="JAELUQ010000011">
    <property type="protein sequence ID" value="KAG7406714.1"/>
    <property type="molecule type" value="Genomic_DNA"/>
</dbReference>
<dbReference type="GO" id="GO:0004540">
    <property type="term" value="F:RNA nuclease activity"/>
    <property type="evidence" value="ECO:0007669"/>
    <property type="project" value="InterPro"/>
</dbReference>
<dbReference type="Pfam" id="PF12872">
    <property type="entry name" value="OST-HTH"/>
    <property type="match status" value="1"/>
</dbReference>
<feature type="compositionally biased region" description="Polar residues" evidence="1">
    <location>
        <begin position="554"/>
        <end position="565"/>
    </location>
</feature>
<feature type="domain" description="HTH OST-type" evidence="2">
    <location>
        <begin position="620"/>
        <end position="696"/>
    </location>
</feature>
<dbReference type="CDD" id="cd11297">
    <property type="entry name" value="PIN_LabA-like_N_1"/>
    <property type="match status" value="1"/>
</dbReference>
<gene>
    <name evidence="3" type="ORF">Forpe1208_v014232</name>
</gene>
<feature type="compositionally biased region" description="Pro residues" evidence="1">
    <location>
        <begin position="597"/>
        <end position="609"/>
    </location>
</feature>
<dbReference type="Proteomes" id="UP000694050">
    <property type="component" value="Unassembled WGS sequence"/>
</dbReference>
<organism evidence="3 4">
    <name type="scientific">Fusarium oxysporum f. sp. rapae</name>
    <dbReference type="NCBI Taxonomy" id="485398"/>
    <lineage>
        <taxon>Eukaryota</taxon>
        <taxon>Fungi</taxon>
        <taxon>Dikarya</taxon>
        <taxon>Ascomycota</taxon>
        <taxon>Pezizomycotina</taxon>
        <taxon>Sordariomycetes</taxon>
        <taxon>Hypocreomycetidae</taxon>
        <taxon>Hypocreales</taxon>
        <taxon>Nectriaceae</taxon>
        <taxon>Fusarium</taxon>
        <taxon>Fusarium oxysporum species complex</taxon>
    </lineage>
</organism>
<feature type="compositionally biased region" description="Polar residues" evidence="1">
    <location>
        <begin position="518"/>
        <end position="530"/>
    </location>
</feature>
<dbReference type="AlphaFoldDB" id="A0A8J5TRE4"/>
<evidence type="ECO:0000256" key="1">
    <source>
        <dbReference type="SAM" id="MobiDB-lite"/>
    </source>
</evidence>
<evidence type="ECO:0000259" key="2">
    <source>
        <dbReference type="PROSITE" id="PS51644"/>
    </source>
</evidence>
<feature type="compositionally biased region" description="Basic and acidic residues" evidence="1">
    <location>
        <begin position="535"/>
        <end position="552"/>
    </location>
</feature>
<reference evidence="3" key="1">
    <citation type="submission" date="2021-04" db="EMBL/GenBank/DDBJ databases">
        <title>First draft genome resource for Brassicaceae pathogens Fusarium oxysporum f. sp. raphani and Fusarium oxysporum f. sp. rapae.</title>
        <authorList>
            <person name="Asai S."/>
        </authorList>
    </citation>
    <scope>NUCLEOTIDE SEQUENCE</scope>
    <source>
        <strain evidence="3">Tf1208</strain>
    </source>
</reference>
<feature type="region of interest" description="Disordered" evidence="1">
    <location>
        <begin position="481"/>
        <end position="620"/>
    </location>
</feature>
<comment type="caution">
    <text evidence="3">The sequence shown here is derived from an EMBL/GenBank/DDBJ whole genome shotgun (WGS) entry which is preliminary data.</text>
</comment>
<dbReference type="Pfam" id="PF01936">
    <property type="entry name" value="NYN"/>
    <property type="match status" value="1"/>
</dbReference>
<sequence>MGAQAITGAFKTVSMAVAEAEAGILPIGERHAQAGTRLYVNMQTLPKTHPLATLRVRETRRYLSPLTKLALAHDGAVERMETIEPYALPPWHRHMVVEYDSDKEAAAYVDTGDDVTETSNMRQVLIATSASARNGLVGMGGIVRNTASGGANDNIVAKYSATLGPRDEQNAYMAELEAIAMVLRCMPDGLQHRDIIVATRNRSALQAIANPRQQSGQGAIREIYRHARRLEKGSNTIKMRWVSSTNESFTLGVKAKTEARKATESGCQATKPPHQARSTRLRVLLAQRRRLMVLPESTEPSPQYPMNDSQLQSMASIAPAAKLAVLIDADNASASMIAFVLAEFAKYGTTFVKRAYGDWTSNRLNSWKPQLLHNSIHPMQQFAYTYGKNATDSAMIIDAMDLLYSNKFDGFCIVSSDSDFTRLASRIRESGLMVYGCGERKTPKPFVTACDKFIYVENLVPRSGTPSIEVDVAGPSTAIPLNEVSSSERPPRGHASISAFSKGKGLSVDSPAPARGLSTEQASLGPSNRVQIARPPERIDFQRDRTEPRARYNGESSAGPSSAQNIKAEPSGAAPYIPAWNSTTNGKRKRLDSDPNSPAPNRPRVPSPEPGELQPEQRPVDDQVIEWLREAVEARTGEDGWAGLAPVGMLMNRWHPDFDVRTYGYKKLHELMASTGLFEFMDQRPGEGKPIVKYARYLIDRDDGGSVDSRPTGIVSHDS</sequence>
<proteinExistence type="predicted"/>
<accession>A0A8J5TRE4</accession>
<evidence type="ECO:0000313" key="4">
    <source>
        <dbReference type="Proteomes" id="UP000694050"/>
    </source>
</evidence>
<dbReference type="InterPro" id="IPR021139">
    <property type="entry name" value="NYN"/>
</dbReference>
<dbReference type="CDD" id="cd10146">
    <property type="entry name" value="LabA_like_C"/>
    <property type="match status" value="1"/>
</dbReference>
<evidence type="ECO:0000313" key="3">
    <source>
        <dbReference type="EMBL" id="KAG7406714.1"/>
    </source>
</evidence>
<protein>
    <recommendedName>
        <fullName evidence="2">HTH OST-type domain-containing protein</fullName>
    </recommendedName>
</protein>
<dbReference type="PANTHER" id="PTHR35811:SF1">
    <property type="entry name" value="HTH OST-TYPE DOMAIN-CONTAINING PROTEIN"/>
    <property type="match status" value="1"/>
</dbReference>